<dbReference type="Proteomes" id="UP000307510">
    <property type="component" value="Unassembled WGS sequence"/>
</dbReference>
<keyword evidence="1" id="KW-0808">Transferase</keyword>
<dbReference type="SUPFAM" id="SSF53756">
    <property type="entry name" value="UDP-Glycosyltransferase/glycogen phosphorylase"/>
    <property type="match status" value="1"/>
</dbReference>
<dbReference type="CDD" id="cd01635">
    <property type="entry name" value="Glycosyltransferase_GTB-type"/>
    <property type="match status" value="1"/>
</dbReference>
<proteinExistence type="predicted"/>
<dbReference type="AlphaFoldDB" id="A0A5R9AF18"/>
<evidence type="ECO:0000313" key="2">
    <source>
        <dbReference type="Proteomes" id="UP000307510"/>
    </source>
</evidence>
<comment type="caution">
    <text evidence="1">The sequence shown here is derived from an EMBL/GenBank/DDBJ whole genome shotgun (WGS) entry which is preliminary data.</text>
</comment>
<dbReference type="PANTHER" id="PTHR46656">
    <property type="entry name" value="PUTATIVE-RELATED"/>
    <property type="match status" value="1"/>
</dbReference>
<protein>
    <submittedName>
        <fullName evidence="1">Glycosyltransferase</fullName>
    </submittedName>
</protein>
<dbReference type="RefSeq" id="WP_138213380.1">
    <property type="nucleotide sequence ID" value="NZ_VASG01000002.1"/>
</dbReference>
<dbReference type="PANTHER" id="PTHR46656:SF3">
    <property type="entry name" value="PUTATIVE-RELATED"/>
    <property type="match status" value="1"/>
</dbReference>
<reference evidence="1 2" key="1">
    <citation type="submission" date="2019-05" db="EMBL/GenBank/DDBJ databases">
        <authorList>
            <person name="Moore K."/>
            <person name="O'Neill P."/>
            <person name="Farbos A."/>
            <person name="Studholme D.J."/>
        </authorList>
    </citation>
    <scope>NUCLEOTIDE SEQUENCE [LARGE SCALE GENOMIC DNA]</scope>
    <source>
        <strain evidence="1 2">DSM 9128</strain>
    </source>
</reference>
<dbReference type="GO" id="GO:0016740">
    <property type="term" value="F:transferase activity"/>
    <property type="evidence" value="ECO:0007669"/>
    <property type="project" value="UniProtKB-KW"/>
</dbReference>
<organism evidence="1 2">
    <name type="scientific">Pseudomonas nitroreducens</name>
    <dbReference type="NCBI Taxonomy" id="46680"/>
    <lineage>
        <taxon>Bacteria</taxon>
        <taxon>Pseudomonadati</taxon>
        <taxon>Pseudomonadota</taxon>
        <taxon>Gammaproteobacteria</taxon>
        <taxon>Pseudomonadales</taxon>
        <taxon>Pseudomonadaceae</taxon>
        <taxon>Pseudomonas</taxon>
    </lineage>
</organism>
<evidence type="ECO:0000313" key="1">
    <source>
        <dbReference type="EMBL" id="TLP76426.1"/>
    </source>
</evidence>
<reference evidence="2" key="2">
    <citation type="submission" date="2019-06" db="EMBL/GenBank/DDBJ databases">
        <title>AzeR, a transcriptional regulator that responds to azelaic acid in Pseudomonas nitroreducens.</title>
        <authorList>
            <person name="Bez C."/>
            <person name="Javvadi S.G."/>
            <person name="Bertani I."/>
            <person name="Devescovi G."/>
            <person name="Studholme D.J."/>
            <person name="Geller A."/>
            <person name="Levy A."/>
            <person name="Venturi V."/>
        </authorList>
    </citation>
    <scope>NUCLEOTIDE SEQUENCE [LARGE SCALE GENOMIC DNA]</scope>
    <source>
        <strain evidence="2">DSM 9128</strain>
    </source>
</reference>
<dbReference type="EMBL" id="VASG01000002">
    <property type="protein sequence ID" value="TLP76426.1"/>
    <property type="molecule type" value="Genomic_DNA"/>
</dbReference>
<gene>
    <name evidence="1" type="ORF">FEA48_08500</name>
</gene>
<dbReference type="Gene3D" id="3.40.50.2000">
    <property type="entry name" value="Glycogen Phosphorylase B"/>
    <property type="match status" value="1"/>
</dbReference>
<accession>A0A5R9AF18</accession>
<name>A0A5R9AF18_PSENT</name>
<sequence>MRFLVYSEVNSARIESSLGLPDYSYYFVLKEFLPLLRGLGEVTVVEQVGEVDALYQQAVDNGEQCVFLSFTPPHKTPLDLQCPTIPVFAWEFDSIPNQPWLEDDRQNWAAVLQRCGRAITHSGLTVEATHAELGAAFPVVSIPAPVWDKFARLREQAVGLPSEPVTLTVHSGVVMDTHDLSLAPYIPNADAVTRAVASARARELPVVTAEPAEPRAVGRQSLARITLRYLVEWYRLAWHAPVPVVPAAAESAPARMEPPNPVEPGGLPDVAVDEEAMPSLPFGEHRLTLSGVVFTAVFNPYDGRKNWVDMLTAFCSAFRDTPEATLLFKLGHHEYESAMNDMLMCMARMPAFQCRVVLLHGYLDRSEFDELIRHTAYIVNASHGEGQCLPLMEFLSCGKPAVAPRHSAMVDYIDESVAFEVATWLDATAWPHDPRLAYRTLRHQIDWASLVEAYRAAFQCYSQQPERYARMSNAAMERMRTHCSLEAGRGRLEAFLAAGAA</sequence>